<feature type="active site" description="Nucleophile" evidence="8">
    <location>
        <position position="17"/>
    </location>
</feature>
<evidence type="ECO:0000313" key="11">
    <source>
        <dbReference type="EMBL" id="APC96483.1"/>
    </source>
</evidence>
<evidence type="ECO:0000256" key="5">
    <source>
        <dbReference type="ARBA" id="ARBA00023277"/>
    </source>
</evidence>
<keyword evidence="3 10" id="KW-0479">Metal-binding</keyword>
<reference evidence="12" key="1">
    <citation type="submission" date="2014-10" db="EMBL/GenBank/DDBJ databases">
        <authorList>
            <person name="Kuske C.R."/>
            <person name="Challacombe J.F."/>
            <person name="Daligault H.E."/>
            <person name="Davenport K.W."/>
            <person name="Johnson S.L."/>
            <person name="Siddaramappa S."/>
            <person name="Petersen J.M."/>
        </authorList>
    </citation>
    <scope>NUCLEOTIDE SEQUENCE [LARGE SCALE GENOMIC DNA]</scope>
    <source>
        <strain evidence="12">CA97-1460</strain>
    </source>
</reference>
<dbReference type="STRING" id="1542390.KX01_268"/>
<dbReference type="InterPro" id="IPR006549">
    <property type="entry name" value="HAD-SF_hydro_IIIA"/>
</dbReference>
<dbReference type="InterPro" id="IPR023214">
    <property type="entry name" value="HAD_sf"/>
</dbReference>
<evidence type="ECO:0000256" key="8">
    <source>
        <dbReference type="PIRSR" id="PIRSR004682-1"/>
    </source>
</evidence>
<dbReference type="EC" id="3.1.3.-" evidence="7"/>
<feature type="binding site" evidence="10">
    <location>
        <position position="99"/>
    </location>
    <ligand>
        <name>Zn(2+)</name>
        <dbReference type="ChEBI" id="CHEBI:29105"/>
    </ligand>
</feature>
<keyword evidence="12" id="KW-1185">Reference proteome</keyword>
<feature type="site" description="Stabilizes the phosphoryl group" evidence="9">
    <location>
        <position position="60"/>
    </location>
</feature>
<keyword evidence="10" id="KW-0460">Magnesium</keyword>
<feature type="site" description="Stabilizes the phosphoryl group" evidence="9">
    <location>
        <position position="111"/>
    </location>
</feature>
<comment type="similarity">
    <text evidence="7">Belongs to the gmhB family.</text>
</comment>
<feature type="binding site" evidence="10">
    <location>
        <position position="137"/>
    </location>
    <ligand>
        <name>Mg(2+)</name>
        <dbReference type="ChEBI" id="CHEBI:18420"/>
    </ligand>
</feature>
<keyword evidence="5 7" id="KW-0119">Carbohydrate metabolism</keyword>
<protein>
    <recommendedName>
        <fullName evidence="6 7">D,D-heptose 1,7-bisphosphate phosphatase</fullName>
        <ecNumber evidence="7">3.1.3.-</ecNumber>
    </recommendedName>
</protein>
<feature type="binding site" evidence="10">
    <location>
        <position position="109"/>
    </location>
    <ligand>
        <name>Zn(2+)</name>
        <dbReference type="ChEBI" id="CHEBI:29105"/>
    </ligand>
</feature>
<sequence>MSKASGFLNKPSFIILDRDGVINVDSDHYIKSVDEWIPEKGSIDAIIKLSKLNIPVAVATNQSGIGRGYFSYAEVLKMHAKFLELLGEHANIIKYISLCPHLPEIDCDCRKPKTGLLTEIAAKLNIVFDKNVFFVGDSFKDIEVARKVGCTPVLVKTGKGKKVYNEHKAELNDCQIYENLNAFVETIK</sequence>
<accession>A0A1J0KS24</accession>
<dbReference type="PIRSF" id="PIRSF004682">
    <property type="entry name" value="GmhB"/>
    <property type="match status" value="1"/>
</dbReference>
<evidence type="ECO:0000256" key="7">
    <source>
        <dbReference type="PIRNR" id="PIRNR004682"/>
    </source>
</evidence>
<evidence type="ECO:0000256" key="1">
    <source>
        <dbReference type="ARBA" id="ARBA00004496"/>
    </source>
</evidence>
<evidence type="ECO:0000313" key="12">
    <source>
        <dbReference type="Proteomes" id="UP000182521"/>
    </source>
</evidence>
<dbReference type="Pfam" id="PF13242">
    <property type="entry name" value="Hydrolase_like"/>
    <property type="match status" value="1"/>
</dbReference>
<feature type="binding site" evidence="10">
    <location>
        <position position="107"/>
    </location>
    <ligand>
        <name>Zn(2+)</name>
        <dbReference type="ChEBI" id="CHEBI:29105"/>
    </ligand>
</feature>
<evidence type="ECO:0000256" key="4">
    <source>
        <dbReference type="ARBA" id="ARBA00022801"/>
    </source>
</evidence>
<organism evidence="11 12">
    <name type="scientific">Francisella frigiditurris</name>
    <dbReference type="NCBI Taxonomy" id="1542390"/>
    <lineage>
        <taxon>Bacteria</taxon>
        <taxon>Pseudomonadati</taxon>
        <taxon>Pseudomonadota</taxon>
        <taxon>Gammaproteobacteria</taxon>
        <taxon>Thiotrichales</taxon>
        <taxon>Francisellaceae</taxon>
        <taxon>Francisella</taxon>
    </lineage>
</organism>
<dbReference type="GO" id="GO:0016791">
    <property type="term" value="F:phosphatase activity"/>
    <property type="evidence" value="ECO:0007669"/>
    <property type="project" value="InterPro"/>
</dbReference>
<dbReference type="RefSeq" id="WP_071663284.1">
    <property type="nucleotide sequence ID" value="NZ_CP009654.1"/>
</dbReference>
<feature type="binding site" evidence="10">
    <location>
        <position position="17"/>
    </location>
    <ligand>
        <name>Mg(2+)</name>
        <dbReference type="ChEBI" id="CHEBI:18420"/>
    </ligand>
</feature>
<dbReference type="NCBIfam" id="TIGR01662">
    <property type="entry name" value="HAD-SF-IIIA"/>
    <property type="match status" value="1"/>
</dbReference>
<evidence type="ECO:0000256" key="6">
    <source>
        <dbReference type="ARBA" id="ARBA00031828"/>
    </source>
</evidence>
<keyword evidence="10" id="KW-0862">Zinc</keyword>
<name>A0A1J0KS24_9GAMM</name>
<dbReference type="GO" id="GO:0046872">
    <property type="term" value="F:metal ion binding"/>
    <property type="evidence" value="ECO:0007669"/>
    <property type="project" value="UniProtKB-KW"/>
</dbReference>
<dbReference type="NCBIfam" id="TIGR01656">
    <property type="entry name" value="Histidinol-ppas"/>
    <property type="match status" value="1"/>
</dbReference>
<dbReference type="OrthoDB" id="9781367at2"/>
<feature type="active site" description="Proton donor" evidence="8">
    <location>
        <position position="19"/>
    </location>
</feature>
<dbReference type="KEGG" id="frc:KX01_268"/>
<keyword evidence="4 7" id="KW-0378">Hydrolase</keyword>
<feature type="binding site" evidence="10">
    <location>
        <position position="101"/>
    </location>
    <ligand>
        <name>Zn(2+)</name>
        <dbReference type="ChEBI" id="CHEBI:29105"/>
    </ligand>
</feature>
<keyword evidence="2 7" id="KW-0963">Cytoplasm</keyword>
<dbReference type="Gene3D" id="3.40.50.1000">
    <property type="entry name" value="HAD superfamily/HAD-like"/>
    <property type="match status" value="1"/>
</dbReference>
<evidence type="ECO:0000256" key="10">
    <source>
        <dbReference type="PIRSR" id="PIRSR004682-4"/>
    </source>
</evidence>
<evidence type="ECO:0000256" key="9">
    <source>
        <dbReference type="PIRSR" id="PIRSR004682-3"/>
    </source>
</evidence>
<dbReference type="SUPFAM" id="SSF56784">
    <property type="entry name" value="HAD-like"/>
    <property type="match status" value="1"/>
</dbReference>
<comment type="cofactor">
    <cofactor evidence="10">
        <name>Zn(2+)</name>
        <dbReference type="ChEBI" id="CHEBI:29105"/>
    </cofactor>
</comment>
<dbReference type="NCBIfam" id="NF006506">
    <property type="entry name" value="PRK08942.1"/>
    <property type="match status" value="1"/>
</dbReference>
<dbReference type="InterPro" id="IPR036412">
    <property type="entry name" value="HAD-like_sf"/>
</dbReference>
<evidence type="ECO:0000256" key="3">
    <source>
        <dbReference type="ARBA" id="ARBA00022723"/>
    </source>
</evidence>
<dbReference type="CDD" id="cd07503">
    <property type="entry name" value="HAD_HisB-N"/>
    <property type="match status" value="1"/>
</dbReference>
<evidence type="ECO:0000256" key="2">
    <source>
        <dbReference type="ARBA" id="ARBA00022490"/>
    </source>
</evidence>
<feature type="binding site" evidence="10">
    <location>
        <position position="19"/>
    </location>
    <ligand>
        <name>Mg(2+)</name>
        <dbReference type="ChEBI" id="CHEBI:18420"/>
    </ligand>
</feature>
<feature type="site" description="Contributes to substrate recognition" evidence="9">
    <location>
        <position position="110"/>
    </location>
</feature>
<gene>
    <name evidence="11" type="ORF">KX01_268</name>
</gene>
<dbReference type="GO" id="GO:0005737">
    <property type="term" value="C:cytoplasm"/>
    <property type="evidence" value="ECO:0007669"/>
    <property type="project" value="UniProtKB-SubCell"/>
</dbReference>
<dbReference type="PANTHER" id="PTHR42891">
    <property type="entry name" value="D-GLYCERO-BETA-D-MANNO-HEPTOSE-1,7-BISPHOSPHATE 7-PHOSPHATASE"/>
    <property type="match status" value="1"/>
</dbReference>
<dbReference type="PANTHER" id="PTHR42891:SF1">
    <property type="entry name" value="D-GLYCERO-BETA-D-MANNO-HEPTOSE-1,7-BISPHOSPHATE 7-PHOSPHATASE"/>
    <property type="match status" value="1"/>
</dbReference>
<dbReference type="AlphaFoldDB" id="A0A1J0KS24"/>
<comment type="cofactor">
    <cofactor evidence="10">
        <name>Mg(2+)</name>
        <dbReference type="ChEBI" id="CHEBI:18420"/>
    </cofactor>
</comment>
<dbReference type="EMBL" id="CP009654">
    <property type="protein sequence ID" value="APC96483.1"/>
    <property type="molecule type" value="Genomic_DNA"/>
</dbReference>
<dbReference type="InterPro" id="IPR004446">
    <property type="entry name" value="Heptose_bisP_phosphatase"/>
</dbReference>
<dbReference type="GO" id="GO:0005975">
    <property type="term" value="P:carbohydrate metabolic process"/>
    <property type="evidence" value="ECO:0007669"/>
    <property type="project" value="InterPro"/>
</dbReference>
<dbReference type="Proteomes" id="UP000182521">
    <property type="component" value="Chromosome"/>
</dbReference>
<proteinExistence type="inferred from homology"/>
<comment type="subcellular location">
    <subcellularLocation>
        <location evidence="1 7">Cytoplasm</location>
    </subcellularLocation>
</comment>
<dbReference type="InterPro" id="IPR006543">
    <property type="entry name" value="Histidinol-phos"/>
</dbReference>